<dbReference type="Proteomes" id="UP000238655">
    <property type="component" value="Chromosome 2"/>
</dbReference>
<evidence type="ECO:0000313" key="2">
    <source>
        <dbReference type="EMBL" id="POZ85499.1"/>
    </source>
</evidence>
<feature type="signal peptide" evidence="1">
    <location>
        <begin position="1"/>
        <end position="20"/>
    </location>
</feature>
<comment type="caution">
    <text evidence="2">The sequence shown here is derived from an EMBL/GenBank/DDBJ whole genome shotgun (WGS) entry which is preliminary data.</text>
</comment>
<keyword evidence="1" id="KW-0732">Signal</keyword>
<proteinExistence type="predicted"/>
<name>A0A2S5E2E0_9BURK</name>
<reference evidence="2 3" key="1">
    <citation type="submission" date="2018-01" db="EMBL/GenBank/DDBJ databases">
        <title>Successful Treatment of Persistent Burkholderia cepacia Bacteremia with Ceftazidime-Avibactam.</title>
        <authorList>
            <person name="Tamma P."/>
            <person name="Fan Y."/>
            <person name="Bergman Y."/>
            <person name="Sick-Samuels A."/>
            <person name="Hsu A."/>
            <person name="Timp W."/>
            <person name="Simner P."/>
        </authorList>
    </citation>
    <scope>NUCLEOTIDE SEQUENCE [LARGE SCALE GENOMIC DNA]</scope>
    <source>
        <strain evidence="2 3">170816</strain>
    </source>
</reference>
<dbReference type="AlphaFoldDB" id="A0A2S5E2E0"/>
<dbReference type="EMBL" id="PQVP01000001">
    <property type="protein sequence ID" value="POZ85499.1"/>
    <property type="molecule type" value="Genomic_DNA"/>
</dbReference>
<evidence type="ECO:0000313" key="3">
    <source>
        <dbReference type="Proteomes" id="UP000238655"/>
    </source>
</evidence>
<sequence length="65" mass="6849">MKIKILLASLMLTASLSAMAQAVIGPSKPQPPCEREAVLGPSDPCKPVAVVGPSKPMPCWCYIVK</sequence>
<feature type="chain" id="PRO_5015448611" evidence="1">
    <location>
        <begin position="21"/>
        <end position="65"/>
    </location>
</feature>
<dbReference type="RefSeq" id="WP_105749919.1">
    <property type="nucleotide sequence ID" value="NZ_CM009576.1"/>
</dbReference>
<organism evidence="2 3">
    <name type="scientific">Burkholderia contaminans</name>
    <dbReference type="NCBI Taxonomy" id="488447"/>
    <lineage>
        <taxon>Bacteria</taxon>
        <taxon>Pseudomonadati</taxon>
        <taxon>Pseudomonadota</taxon>
        <taxon>Betaproteobacteria</taxon>
        <taxon>Burkholderiales</taxon>
        <taxon>Burkholderiaceae</taxon>
        <taxon>Burkholderia</taxon>
        <taxon>Burkholderia cepacia complex</taxon>
    </lineage>
</organism>
<accession>A0A2S5E2E0</accession>
<protein>
    <submittedName>
        <fullName evidence="2">Uncharacterized protein</fullName>
    </submittedName>
</protein>
<evidence type="ECO:0000256" key="1">
    <source>
        <dbReference type="SAM" id="SignalP"/>
    </source>
</evidence>
<gene>
    <name evidence="2" type="ORF">C3743_02800</name>
</gene>